<evidence type="ECO:0000313" key="9">
    <source>
        <dbReference type="EMBL" id="NWN45538.1"/>
    </source>
</evidence>
<dbReference type="InterPro" id="IPR000515">
    <property type="entry name" value="MetI-like"/>
</dbReference>
<dbReference type="RefSeq" id="WP_178733940.1">
    <property type="nucleotide sequence ID" value="NZ_JABUOH010000011.1"/>
</dbReference>
<keyword evidence="5 7" id="KW-1133">Transmembrane helix</keyword>
<feature type="transmembrane region" description="Helical" evidence="7">
    <location>
        <begin position="175"/>
        <end position="196"/>
    </location>
</feature>
<dbReference type="PROSITE" id="PS50928">
    <property type="entry name" value="ABC_TM1"/>
    <property type="match status" value="1"/>
</dbReference>
<evidence type="ECO:0000256" key="7">
    <source>
        <dbReference type="RuleBase" id="RU363032"/>
    </source>
</evidence>
<keyword evidence="10" id="KW-1185">Reference proteome</keyword>
<feature type="domain" description="ABC transmembrane type-1" evidence="8">
    <location>
        <begin position="19"/>
        <end position="229"/>
    </location>
</feature>
<dbReference type="GO" id="GO:0055085">
    <property type="term" value="P:transmembrane transport"/>
    <property type="evidence" value="ECO:0007669"/>
    <property type="project" value="InterPro"/>
</dbReference>
<proteinExistence type="inferred from homology"/>
<sequence length="247" mass="28180">MIKKIWRNLPKYFDGKNGVYNALVVSVAGLVLGFILAIIVFQIKTLLDSAHKPVSSEKKSINNYLKKSISRTIDGIFDIFLGVPIPAQALLIYNISRLDYIKKIHHLSYFYIGLIVITINATVHIAVMILNHIKFTDKGQVEAAYALGMNDKQAFKYVVFHQALRKSKMGILNQFIVNVQNTAFLNIIGFVDIMFIAKTNATVDSDYITPYTTVSILYLTLIFVSRWLFKCIEKRQLIRKKSKLLKK</sequence>
<dbReference type="GO" id="GO:0006865">
    <property type="term" value="P:amino acid transport"/>
    <property type="evidence" value="ECO:0007669"/>
    <property type="project" value="UniProtKB-KW"/>
</dbReference>
<dbReference type="PANTHER" id="PTHR30614">
    <property type="entry name" value="MEMBRANE COMPONENT OF AMINO ACID ABC TRANSPORTER"/>
    <property type="match status" value="1"/>
</dbReference>
<keyword evidence="6 7" id="KW-0472">Membrane</keyword>
<keyword evidence="4" id="KW-0029">Amino-acid transport</keyword>
<feature type="transmembrane region" description="Helical" evidence="7">
    <location>
        <begin position="108"/>
        <end position="130"/>
    </location>
</feature>
<evidence type="ECO:0000313" key="10">
    <source>
        <dbReference type="Proteomes" id="UP000568109"/>
    </source>
</evidence>
<comment type="caution">
    <text evidence="9">The sequence shown here is derived from an EMBL/GenBank/DDBJ whole genome shotgun (WGS) entry which is preliminary data.</text>
</comment>
<gene>
    <name evidence="9" type="ORF">HR065_00365</name>
</gene>
<evidence type="ECO:0000256" key="6">
    <source>
        <dbReference type="ARBA" id="ARBA00023136"/>
    </source>
</evidence>
<dbReference type="InterPro" id="IPR035906">
    <property type="entry name" value="MetI-like_sf"/>
</dbReference>
<feature type="transmembrane region" description="Helical" evidence="7">
    <location>
        <begin position="20"/>
        <end position="43"/>
    </location>
</feature>
<keyword evidence="7" id="KW-0813">Transport</keyword>
<protein>
    <submittedName>
        <fullName evidence="9">ABC transporter permease subunit</fullName>
    </submittedName>
</protein>
<keyword evidence="3 7" id="KW-0812">Transmembrane</keyword>
<evidence type="ECO:0000256" key="1">
    <source>
        <dbReference type="ARBA" id="ARBA00004141"/>
    </source>
</evidence>
<accession>A0A851HC16</accession>
<dbReference type="GO" id="GO:0005886">
    <property type="term" value="C:plasma membrane"/>
    <property type="evidence" value="ECO:0007669"/>
    <property type="project" value="UniProtKB-SubCell"/>
</dbReference>
<comment type="similarity">
    <text evidence="2">Belongs to the binding-protein-dependent transport system permease family. HisMQ subfamily.</text>
</comment>
<name>A0A851HC16_9MOLU</name>
<dbReference type="Pfam" id="PF00528">
    <property type="entry name" value="BPD_transp_1"/>
    <property type="match status" value="1"/>
</dbReference>
<comment type="subcellular location">
    <subcellularLocation>
        <location evidence="7">Cell membrane</location>
        <topology evidence="7">Multi-pass membrane protein</topology>
    </subcellularLocation>
    <subcellularLocation>
        <location evidence="1">Membrane</location>
        <topology evidence="1">Multi-pass membrane protein</topology>
    </subcellularLocation>
</comment>
<feature type="transmembrane region" description="Helical" evidence="7">
    <location>
        <begin position="208"/>
        <end position="229"/>
    </location>
</feature>
<reference evidence="9 10" key="1">
    <citation type="submission" date="2020-06" db="EMBL/GenBank/DDBJ databases">
        <title>Draft genome sequence of Candidatus Phytoplasma pruni (X-disease group, subgroup 16SrIII-B) strain ChTDIII from Argentina.</title>
        <authorList>
            <person name="Fernandez F.D."/>
            <person name="Zuebert C."/>
            <person name="Huettel B."/>
            <person name="Kube M."/>
            <person name="Conci L.R."/>
        </authorList>
    </citation>
    <scope>NUCLEOTIDE SEQUENCE [LARGE SCALE GENOMIC DNA]</scope>
    <source>
        <strain evidence="9 10">ChTDIII</strain>
    </source>
</reference>
<dbReference type="EMBL" id="JABUOH010000011">
    <property type="protein sequence ID" value="NWN45538.1"/>
    <property type="molecule type" value="Genomic_DNA"/>
</dbReference>
<dbReference type="Gene3D" id="1.10.3720.10">
    <property type="entry name" value="MetI-like"/>
    <property type="match status" value="1"/>
</dbReference>
<dbReference type="CDD" id="cd06261">
    <property type="entry name" value="TM_PBP2"/>
    <property type="match status" value="1"/>
</dbReference>
<dbReference type="Proteomes" id="UP000568109">
    <property type="component" value="Unassembled WGS sequence"/>
</dbReference>
<evidence type="ECO:0000256" key="3">
    <source>
        <dbReference type="ARBA" id="ARBA00022692"/>
    </source>
</evidence>
<evidence type="ECO:0000256" key="2">
    <source>
        <dbReference type="ARBA" id="ARBA00010072"/>
    </source>
</evidence>
<evidence type="ECO:0000256" key="5">
    <source>
        <dbReference type="ARBA" id="ARBA00022989"/>
    </source>
</evidence>
<dbReference type="PANTHER" id="PTHR30614:SF20">
    <property type="entry name" value="GLUTAMINE TRANSPORT SYSTEM PERMEASE PROTEIN GLNP"/>
    <property type="match status" value="1"/>
</dbReference>
<dbReference type="AlphaFoldDB" id="A0A851HC16"/>
<evidence type="ECO:0000259" key="8">
    <source>
        <dbReference type="PROSITE" id="PS50928"/>
    </source>
</evidence>
<dbReference type="InterPro" id="IPR043429">
    <property type="entry name" value="ArtM/GltK/GlnP/TcyL/YhdX-like"/>
</dbReference>
<organism evidence="9 10">
    <name type="scientific">Candidatus Phytoplasma pruni</name>
    <dbReference type="NCBI Taxonomy" id="479893"/>
    <lineage>
        <taxon>Bacteria</taxon>
        <taxon>Bacillati</taxon>
        <taxon>Mycoplasmatota</taxon>
        <taxon>Mollicutes</taxon>
        <taxon>Acholeplasmatales</taxon>
        <taxon>Acholeplasmataceae</taxon>
        <taxon>Candidatus Phytoplasma</taxon>
        <taxon>16SrIII (X-disease group)</taxon>
    </lineage>
</organism>
<evidence type="ECO:0000256" key="4">
    <source>
        <dbReference type="ARBA" id="ARBA00022970"/>
    </source>
</evidence>
<dbReference type="SUPFAM" id="SSF161098">
    <property type="entry name" value="MetI-like"/>
    <property type="match status" value="1"/>
</dbReference>